<dbReference type="Proteomes" id="UP000005396">
    <property type="component" value="Unassembled WGS sequence"/>
</dbReference>
<dbReference type="GO" id="GO:0055085">
    <property type="term" value="P:transmembrane transport"/>
    <property type="evidence" value="ECO:0007669"/>
    <property type="project" value="TreeGrafter"/>
</dbReference>
<feature type="transmembrane region" description="Helical" evidence="6">
    <location>
        <begin position="40"/>
        <end position="60"/>
    </location>
</feature>
<dbReference type="Pfam" id="PF01594">
    <property type="entry name" value="AI-2E_transport"/>
    <property type="match status" value="1"/>
</dbReference>
<evidence type="ECO:0008006" key="9">
    <source>
        <dbReference type="Google" id="ProtNLM"/>
    </source>
</evidence>
<proteinExistence type="inferred from homology"/>
<protein>
    <recommendedName>
        <fullName evidence="9">Sporulation integral membrane protein YtvI</fullName>
    </recommendedName>
</protein>
<comment type="subcellular location">
    <subcellularLocation>
        <location evidence="1">Membrane</location>
        <topology evidence="1">Multi-pass membrane protein</topology>
    </subcellularLocation>
</comment>
<evidence type="ECO:0000256" key="2">
    <source>
        <dbReference type="ARBA" id="ARBA00009773"/>
    </source>
</evidence>
<reference evidence="7 8" key="1">
    <citation type="submission" date="2007-08" db="EMBL/GenBank/DDBJ databases">
        <authorList>
            <person name="Fulton L."/>
            <person name="Clifton S."/>
            <person name="Fulton B."/>
            <person name="Xu J."/>
            <person name="Minx P."/>
            <person name="Pepin K.H."/>
            <person name="Johnson M."/>
            <person name="Thiruvilangam P."/>
            <person name="Bhonagiri V."/>
            <person name="Nash W.E."/>
            <person name="Mardis E.R."/>
            <person name="Wilson R.K."/>
        </authorList>
    </citation>
    <scope>NUCLEOTIDE SEQUENCE [LARGE SCALE GENOMIC DNA]</scope>
    <source>
        <strain evidence="8">ATCC BAA-613 / DSM 15670 / CCUG 46953 / JCM 12243 / WAL 16351</strain>
    </source>
</reference>
<dbReference type="InterPro" id="IPR002549">
    <property type="entry name" value="AI-2E-like"/>
</dbReference>
<evidence type="ECO:0000256" key="5">
    <source>
        <dbReference type="ARBA" id="ARBA00023136"/>
    </source>
</evidence>
<evidence type="ECO:0000256" key="1">
    <source>
        <dbReference type="ARBA" id="ARBA00004141"/>
    </source>
</evidence>
<evidence type="ECO:0000313" key="7">
    <source>
        <dbReference type="EMBL" id="EDP19045.1"/>
    </source>
</evidence>
<name>A8RHR0_ENTBW</name>
<dbReference type="EMBL" id="ABCC02000009">
    <property type="protein sequence ID" value="EDP19045.1"/>
    <property type="molecule type" value="Genomic_DNA"/>
</dbReference>
<comment type="caution">
    <text evidence="7">The sequence shown here is derived from an EMBL/GenBank/DDBJ whole genome shotgun (WGS) entry which is preliminary data.</text>
</comment>
<dbReference type="HOGENOM" id="CLU_031275_4_0_9"/>
<evidence type="ECO:0000256" key="4">
    <source>
        <dbReference type="ARBA" id="ARBA00022989"/>
    </source>
</evidence>
<evidence type="ECO:0000256" key="3">
    <source>
        <dbReference type="ARBA" id="ARBA00022692"/>
    </source>
</evidence>
<dbReference type="PANTHER" id="PTHR21716:SF68">
    <property type="entry name" value="TRANSPORT PROTEIN YTVI-RELATED"/>
    <property type="match status" value="1"/>
</dbReference>
<feature type="transmembrane region" description="Helical" evidence="6">
    <location>
        <begin position="12"/>
        <end position="34"/>
    </location>
</feature>
<keyword evidence="4 6" id="KW-1133">Transmembrane helix</keyword>
<dbReference type="PaxDb" id="411902-CLOBOL_00481"/>
<feature type="transmembrane region" description="Helical" evidence="6">
    <location>
        <begin position="311"/>
        <end position="330"/>
    </location>
</feature>
<feature type="transmembrane region" description="Helical" evidence="6">
    <location>
        <begin position="171"/>
        <end position="190"/>
    </location>
</feature>
<reference evidence="7 8" key="2">
    <citation type="submission" date="2007-09" db="EMBL/GenBank/DDBJ databases">
        <title>Draft genome sequence of Clostridium bolteae (ATCC BAA-613).</title>
        <authorList>
            <person name="Sudarsanam P."/>
            <person name="Ley R."/>
            <person name="Guruge J."/>
            <person name="Turnbaugh P.J."/>
            <person name="Mahowald M."/>
            <person name="Liep D."/>
            <person name="Gordon J."/>
        </authorList>
    </citation>
    <scope>NUCLEOTIDE SEQUENCE [LARGE SCALE GENOMIC DNA]</scope>
    <source>
        <strain evidence="8">ATCC BAA-613 / DSM 15670 / CCUG 46953 / JCM 12243 / WAL 16351</strain>
    </source>
</reference>
<gene>
    <name evidence="7" type="ORF">CLOBOL_00481</name>
</gene>
<feature type="transmembrane region" description="Helical" evidence="6">
    <location>
        <begin position="235"/>
        <end position="262"/>
    </location>
</feature>
<organism evidence="7 8">
    <name type="scientific">Enterocloster bolteae (strain ATCC BAA-613 / DSM 15670 / CCUG 46953 / JCM 12243 / WAL 16351)</name>
    <name type="common">Clostridium bolteae</name>
    <dbReference type="NCBI Taxonomy" id="411902"/>
    <lineage>
        <taxon>Bacteria</taxon>
        <taxon>Bacillati</taxon>
        <taxon>Bacillota</taxon>
        <taxon>Clostridia</taxon>
        <taxon>Lachnospirales</taxon>
        <taxon>Lachnospiraceae</taxon>
        <taxon>Enterocloster</taxon>
    </lineage>
</organism>
<feature type="transmembrane region" description="Helical" evidence="6">
    <location>
        <begin position="274"/>
        <end position="299"/>
    </location>
</feature>
<evidence type="ECO:0000313" key="8">
    <source>
        <dbReference type="Proteomes" id="UP000005396"/>
    </source>
</evidence>
<sequence>MDMMEETGWKHYLRLILNIVIPLTGWLLICLLGPKLLKFFMPFVIGWVIAMIANPLVRFLERRVKLVRRHSSIVIVAAALALVIGLLYLLVSRTFVLLRQFIIDLPGLYAGIEGDVARSMEQLEHLFDFMPDSIQQSWAQFGNNLGSYMGTVVEKIASPTVEAAGTVAKSLPAMLVYTVVTILSAYFFIVDRDRILAAIKAHMPQWAGRYGLYLKGEVRHLIGGYFMAQFKIMAVVWLILTVGFIVLGVGYGPLWAFLIAFLDFLPVFGTGTALLPWGLIKLLGGEYAFAAGLLLIYVLTQVTRQIVQPKLVGDSMGLPPLLTLFLLYLGFKADGIAGMILAVPIGLLFVNLYHYGAFKDITDSLSVLVRDIDRFRRKEE</sequence>
<dbReference type="InterPro" id="IPR014227">
    <property type="entry name" value="YtvI-like"/>
</dbReference>
<dbReference type="AlphaFoldDB" id="A8RHR0"/>
<feature type="transmembrane region" description="Helical" evidence="6">
    <location>
        <begin position="72"/>
        <end position="91"/>
    </location>
</feature>
<keyword evidence="3 6" id="KW-0812">Transmembrane</keyword>
<feature type="transmembrane region" description="Helical" evidence="6">
    <location>
        <begin position="336"/>
        <end position="355"/>
    </location>
</feature>
<dbReference type="NCBIfam" id="TIGR02872">
    <property type="entry name" value="spore_ytvI"/>
    <property type="match status" value="1"/>
</dbReference>
<dbReference type="eggNOG" id="COG0628">
    <property type="taxonomic scope" value="Bacteria"/>
</dbReference>
<accession>A8RHR0</accession>
<keyword evidence="5 6" id="KW-0472">Membrane</keyword>
<evidence type="ECO:0000256" key="6">
    <source>
        <dbReference type="SAM" id="Phobius"/>
    </source>
</evidence>
<dbReference type="PANTHER" id="PTHR21716">
    <property type="entry name" value="TRANSMEMBRANE PROTEIN"/>
    <property type="match status" value="1"/>
</dbReference>
<comment type="similarity">
    <text evidence="2">Belongs to the autoinducer-2 exporter (AI-2E) (TC 2.A.86) family.</text>
</comment>
<dbReference type="GO" id="GO:0016020">
    <property type="term" value="C:membrane"/>
    <property type="evidence" value="ECO:0007669"/>
    <property type="project" value="UniProtKB-SubCell"/>
</dbReference>